<comment type="similarity">
    <text evidence="3 4">Belongs to the glutamine synthetase family.</text>
</comment>
<dbReference type="PANTHER" id="PTHR43785:SF2">
    <property type="entry name" value="TYPE-1 GLUTAMINE SYNTHETASE 1"/>
    <property type="match status" value="1"/>
</dbReference>
<protein>
    <submittedName>
        <fullName evidence="8">Uncharacterized protein</fullName>
    </submittedName>
</protein>
<feature type="compositionally biased region" description="Acidic residues" evidence="5">
    <location>
        <begin position="396"/>
        <end position="413"/>
    </location>
</feature>
<evidence type="ECO:0000313" key="8">
    <source>
        <dbReference type="EMBL" id="EPT03627.1"/>
    </source>
</evidence>
<feature type="domain" description="GS catalytic" evidence="7">
    <location>
        <begin position="1"/>
        <end position="328"/>
    </location>
</feature>
<dbReference type="HOGENOM" id="CLU_450576_0_0_1"/>
<dbReference type="SUPFAM" id="SSF55931">
    <property type="entry name" value="Glutamine synthetase/guanido kinase"/>
    <property type="match status" value="1"/>
</dbReference>
<dbReference type="EMBL" id="KE504129">
    <property type="protein sequence ID" value="EPT03627.1"/>
    <property type="molecule type" value="Genomic_DNA"/>
</dbReference>
<dbReference type="InterPro" id="IPR014746">
    <property type="entry name" value="Gln_synth/guanido_kin_cat_dom"/>
</dbReference>
<feature type="domain" description="RING-type" evidence="6">
    <location>
        <begin position="313"/>
        <end position="381"/>
    </location>
</feature>
<dbReference type="AlphaFoldDB" id="S8EF29"/>
<dbReference type="Pfam" id="PF00120">
    <property type="entry name" value="Gln-synt_C"/>
    <property type="match status" value="1"/>
</dbReference>
<dbReference type="STRING" id="743788.S8EF29"/>
<evidence type="ECO:0000256" key="1">
    <source>
        <dbReference type="ARBA" id="ARBA00022598"/>
    </source>
</evidence>
<evidence type="ECO:0000256" key="2">
    <source>
        <dbReference type="PROSITE-ProRule" id="PRU00175"/>
    </source>
</evidence>
<dbReference type="OrthoDB" id="8062037at2759"/>
<evidence type="ECO:0000256" key="5">
    <source>
        <dbReference type="SAM" id="MobiDB-lite"/>
    </source>
</evidence>
<dbReference type="Gene3D" id="3.30.40.10">
    <property type="entry name" value="Zinc/RING finger domain, C3HC4 (zinc finger)"/>
    <property type="match status" value="1"/>
</dbReference>
<evidence type="ECO:0000313" key="9">
    <source>
        <dbReference type="Proteomes" id="UP000015241"/>
    </source>
</evidence>
<dbReference type="Gene3D" id="3.30.590.10">
    <property type="entry name" value="Glutamine synthetase/guanido kinase, catalytic domain"/>
    <property type="match status" value="1"/>
</dbReference>
<reference evidence="8 9" key="1">
    <citation type="journal article" date="2012" name="Science">
        <title>The Paleozoic origin of enzymatic lignin decomposition reconstructed from 31 fungal genomes.</title>
        <authorList>
            <person name="Floudas D."/>
            <person name="Binder M."/>
            <person name="Riley R."/>
            <person name="Barry K."/>
            <person name="Blanchette R.A."/>
            <person name="Henrissat B."/>
            <person name="Martinez A.T."/>
            <person name="Otillar R."/>
            <person name="Spatafora J.W."/>
            <person name="Yadav J.S."/>
            <person name="Aerts A."/>
            <person name="Benoit I."/>
            <person name="Boyd A."/>
            <person name="Carlson A."/>
            <person name="Copeland A."/>
            <person name="Coutinho P.M."/>
            <person name="de Vries R.P."/>
            <person name="Ferreira P."/>
            <person name="Findley K."/>
            <person name="Foster B."/>
            <person name="Gaskell J."/>
            <person name="Glotzer D."/>
            <person name="Gorecki P."/>
            <person name="Heitman J."/>
            <person name="Hesse C."/>
            <person name="Hori C."/>
            <person name="Igarashi K."/>
            <person name="Jurgens J.A."/>
            <person name="Kallen N."/>
            <person name="Kersten P."/>
            <person name="Kohler A."/>
            <person name="Kuees U."/>
            <person name="Kumar T.K.A."/>
            <person name="Kuo A."/>
            <person name="LaButti K."/>
            <person name="Larrondo L.F."/>
            <person name="Lindquist E."/>
            <person name="Ling A."/>
            <person name="Lombard V."/>
            <person name="Lucas S."/>
            <person name="Lundell T."/>
            <person name="Martin R."/>
            <person name="McLaughlin D.J."/>
            <person name="Morgenstern I."/>
            <person name="Morin E."/>
            <person name="Murat C."/>
            <person name="Nagy L.G."/>
            <person name="Nolan M."/>
            <person name="Ohm R.A."/>
            <person name="Patyshakuliyeva A."/>
            <person name="Rokas A."/>
            <person name="Ruiz-Duenas F.J."/>
            <person name="Sabat G."/>
            <person name="Salamov A."/>
            <person name="Samejima M."/>
            <person name="Schmutz J."/>
            <person name="Slot J.C."/>
            <person name="St John F."/>
            <person name="Stenlid J."/>
            <person name="Sun H."/>
            <person name="Sun S."/>
            <person name="Syed K."/>
            <person name="Tsang A."/>
            <person name="Wiebenga A."/>
            <person name="Young D."/>
            <person name="Pisabarro A."/>
            <person name="Eastwood D.C."/>
            <person name="Martin F."/>
            <person name="Cullen D."/>
            <person name="Grigoriev I.V."/>
            <person name="Hibbett D.S."/>
        </authorList>
    </citation>
    <scope>NUCLEOTIDE SEQUENCE</scope>
    <source>
        <strain evidence="9">FP-58527</strain>
    </source>
</reference>
<evidence type="ECO:0000256" key="4">
    <source>
        <dbReference type="RuleBase" id="RU000384"/>
    </source>
</evidence>
<keyword evidence="9" id="KW-1185">Reference proteome</keyword>
<dbReference type="InterPro" id="IPR008146">
    <property type="entry name" value="Gln_synth_cat_dom"/>
</dbReference>
<dbReference type="GO" id="GO:0004356">
    <property type="term" value="F:glutamine synthetase activity"/>
    <property type="evidence" value="ECO:0007669"/>
    <property type="project" value="InterPro"/>
</dbReference>
<organism evidence="8 9">
    <name type="scientific">Fomitopsis schrenkii</name>
    <name type="common">Brown rot fungus</name>
    <dbReference type="NCBI Taxonomy" id="2126942"/>
    <lineage>
        <taxon>Eukaryota</taxon>
        <taxon>Fungi</taxon>
        <taxon>Dikarya</taxon>
        <taxon>Basidiomycota</taxon>
        <taxon>Agaricomycotina</taxon>
        <taxon>Agaricomycetes</taxon>
        <taxon>Polyporales</taxon>
        <taxon>Fomitopsis</taxon>
    </lineage>
</organism>
<dbReference type="PANTHER" id="PTHR43785">
    <property type="entry name" value="GAMMA-GLUTAMYLPUTRESCINE SYNTHETASE"/>
    <property type="match status" value="1"/>
</dbReference>
<keyword evidence="2" id="KW-0863">Zinc-finger</keyword>
<keyword evidence="2" id="KW-0479">Metal-binding</keyword>
<evidence type="ECO:0000259" key="6">
    <source>
        <dbReference type="PROSITE" id="PS50089"/>
    </source>
</evidence>
<keyword evidence="1" id="KW-0436">Ligase</keyword>
<dbReference type="PROSITE" id="PS51987">
    <property type="entry name" value="GS_CATALYTIC"/>
    <property type="match status" value="1"/>
</dbReference>
<dbReference type="GO" id="GO:0008270">
    <property type="term" value="F:zinc ion binding"/>
    <property type="evidence" value="ECO:0007669"/>
    <property type="project" value="UniProtKB-KW"/>
</dbReference>
<keyword evidence="2" id="KW-0862">Zinc</keyword>
<sequence length="606" mass="66443">MDARGIKYVRVQWVDLSNKICFQVVSSEEFLRLCEAQQPSLQITARTLGYVNIDFAKGFNDSSEWLRPGQLPTVHFEMVPGLLPPLEAADALVYTRGTTYNVANKHELHATFAPHVGAKKFGTGHHVHIALNPKEPQQGAPGASRQARTEGAFIEVIDHLPALSALMLPTPQSYWRVQDGTDNKEAPLRVCGQDGSRHIEAKTPDGTASPYLVLKGLLSVGLYGILNDRELEAVDSTKPIAAMMEEDKKEARVESLERLPRSLEEARRLFAQDTVLREVLGDELVESLSERVEHAIAALPTLRKEDIPLDDTCPICLQGFEDIYRGHAHEDVLAMSNALPNGADPEELRGVTKLSGCGHIFCRLDLIEWIRGWHGTCPACRAQFANIRPLSYSEDGSSDGDYVPDDEDDDMDDEDDGFMDTDGFDAEADYDFDLHSDDDMDFDDVLQGIGLPAGFDMAADVEAFMQERAARRRAPAAATTAEEDIDAYLDGRVLFVDDPLPELPGPGPIVNVGFLPAPASLAREDSESEVLRDLATDDGPDVGGWEETADAGMENWGLSLSDEEASESLSEGELLRSMEDINPRNDAVVVAEPGSSSIEIPRTESK</sequence>
<proteinExistence type="inferred from homology"/>
<evidence type="ECO:0000259" key="7">
    <source>
        <dbReference type="PROSITE" id="PS51987"/>
    </source>
</evidence>
<dbReference type="InParanoid" id="S8EF29"/>
<accession>S8EF29</accession>
<dbReference type="eggNOG" id="KOG0683">
    <property type="taxonomic scope" value="Eukaryota"/>
</dbReference>
<dbReference type="InterPro" id="IPR001841">
    <property type="entry name" value="Znf_RING"/>
</dbReference>
<dbReference type="Proteomes" id="UP000015241">
    <property type="component" value="Unassembled WGS sequence"/>
</dbReference>
<evidence type="ECO:0000256" key="3">
    <source>
        <dbReference type="PROSITE-ProRule" id="PRU01331"/>
    </source>
</evidence>
<gene>
    <name evidence="8" type="ORF">FOMPIDRAFT_1046664</name>
</gene>
<dbReference type="PROSITE" id="PS50089">
    <property type="entry name" value="ZF_RING_2"/>
    <property type="match status" value="1"/>
</dbReference>
<feature type="region of interest" description="Disordered" evidence="5">
    <location>
        <begin position="394"/>
        <end position="413"/>
    </location>
</feature>
<dbReference type="InterPro" id="IPR013083">
    <property type="entry name" value="Znf_RING/FYVE/PHD"/>
</dbReference>
<feature type="region of interest" description="Disordered" evidence="5">
    <location>
        <begin position="561"/>
        <end position="581"/>
    </location>
</feature>
<name>S8EF29_FOMSC</name>
<dbReference type="SMART" id="SM01230">
    <property type="entry name" value="Gln-synt_C"/>
    <property type="match status" value="1"/>
</dbReference>
<dbReference type="SUPFAM" id="SSF57850">
    <property type="entry name" value="RING/U-box"/>
    <property type="match status" value="1"/>
</dbReference>